<evidence type="ECO:0000313" key="2">
    <source>
        <dbReference type="EMBL" id="NHZ44826.1"/>
    </source>
</evidence>
<gene>
    <name evidence="2" type="ORF">F1609_32450</name>
</gene>
<feature type="transmembrane region" description="Helical" evidence="1">
    <location>
        <begin position="103"/>
        <end position="122"/>
    </location>
</feature>
<organism evidence="2 3">
    <name type="scientific">Massilia aquatica</name>
    <dbReference type="NCBI Taxonomy" id="2609000"/>
    <lineage>
        <taxon>Bacteria</taxon>
        <taxon>Pseudomonadati</taxon>
        <taxon>Pseudomonadota</taxon>
        <taxon>Betaproteobacteria</taxon>
        <taxon>Burkholderiales</taxon>
        <taxon>Oxalobacteraceae</taxon>
        <taxon>Telluria group</taxon>
        <taxon>Massilia</taxon>
    </lineage>
</organism>
<proteinExistence type="predicted"/>
<comment type="caution">
    <text evidence="2">The sequence shown here is derived from an EMBL/GenBank/DDBJ whole genome shotgun (WGS) entry which is preliminary data.</text>
</comment>
<keyword evidence="1" id="KW-0812">Transmembrane</keyword>
<sequence>MISIEQTIELNLTTPLDNCCNCGASGDLNLYETPMRRTRFMLFAGTQLTLLETFPYCGKCKGSAARVRKNSMAKFLTACMVCAALFLVLVLSASGLPEFVSENLFYASAIIAAIATGGYFYLREKDGGERSYYQPVSLGAIKQEFRSGDIRCVSLKLRNAAYARVLAKANAEMVRAGMLQIDGPK</sequence>
<evidence type="ECO:0000313" key="3">
    <source>
        <dbReference type="Proteomes" id="UP000819052"/>
    </source>
</evidence>
<evidence type="ECO:0000256" key="1">
    <source>
        <dbReference type="SAM" id="Phobius"/>
    </source>
</evidence>
<keyword evidence="1" id="KW-0472">Membrane</keyword>
<feature type="transmembrane region" description="Helical" evidence="1">
    <location>
        <begin position="75"/>
        <end position="97"/>
    </location>
</feature>
<accession>A0ABX0MRH6</accession>
<name>A0ABX0MRH6_9BURK</name>
<protein>
    <submittedName>
        <fullName evidence="2">Uncharacterized protein</fullName>
    </submittedName>
</protein>
<dbReference type="RefSeq" id="WP_167081860.1">
    <property type="nucleotide sequence ID" value="NZ_VVIW01000041.1"/>
</dbReference>
<keyword evidence="3" id="KW-1185">Reference proteome</keyword>
<keyword evidence="1" id="KW-1133">Transmembrane helix</keyword>
<dbReference type="EMBL" id="VVIW01000041">
    <property type="protein sequence ID" value="NHZ44826.1"/>
    <property type="molecule type" value="Genomic_DNA"/>
</dbReference>
<dbReference type="Proteomes" id="UP000819052">
    <property type="component" value="Unassembled WGS sequence"/>
</dbReference>
<reference evidence="2 3" key="1">
    <citation type="submission" date="2019-09" db="EMBL/GenBank/DDBJ databases">
        <title>Taxonomy of Antarctic Massilia spp.: description of Massilia rubra sp. nov., Massilia aquatica sp. nov., Massilia mucilaginosa sp. nov., Massilia frigida sp. nov. isolated from streams, lakes and regoliths.</title>
        <authorList>
            <person name="Holochova P."/>
            <person name="Sedlacek I."/>
            <person name="Kralova S."/>
            <person name="Maslanova I."/>
            <person name="Busse H.-J."/>
            <person name="Stankova E."/>
            <person name="Vrbovska V."/>
            <person name="Kovarovic V."/>
            <person name="Bartak M."/>
            <person name="Svec P."/>
            <person name="Pantucek R."/>
        </authorList>
    </citation>
    <scope>NUCLEOTIDE SEQUENCE [LARGE SCALE GENOMIC DNA]</scope>
    <source>
        <strain evidence="2 3">CCM 8693</strain>
    </source>
</reference>